<dbReference type="Proteomes" id="UP000470926">
    <property type="component" value="Unassembled WGS sequence"/>
</dbReference>
<proteinExistence type="predicted"/>
<sequence length="193" mass="21890">MNPIYELTDHAHSEEELAPWLDACGTGRETIDGLLLTALDCAWGNWKAAAKPPMHPYANPAYLREAETSPWRWDDCLPAGLFTYGLDTEQWHRIIAAMNDLGRFGLSDTAIVRRDLMDGEESVLAIRDNWEVADFDACEWSDPNAADPYICVVYDLRRLAEDEDGKPRRVKGTMRCDTHYSLSGFDYLTFPAK</sequence>
<organism evidence="1 2">
    <name type="scientific">Bifidobacterium adolescentis</name>
    <dbReference type="NCBI Taxonomy" id="1680"/>
    <lineage>
        <taxon>Bacteria</taxon>
        <taxon>Bacillati</taxon>
        <taxon>Actinomycetota</taxon>
        <taxon>Actinomycetes</taxon>
        <taxon>Bifidobacteriales</taxon>
        <taxon>Bifidobacteriaceae</taxon>
        <taxon>Bifidobacterium</taxon>
    </lineage>
</organism>
<reference evidence="1 2" key="1">
    <citation type="journal article" date="2019" name="Nat. Med.">
        <title>A library of human gut bacterial isolates paired with longitudinal multiomics data enables mechanistic microbiome research.</title>
        <authorList>
            <person name="Poyet M."/>
            <person name="Groussin M."/>
            <person name="Gibbons S.M."/>
            <person name="Avila-Pacheco J."/>
            <person name="Jiang X."/>
            <person name="Kearney S.M."/>
            <person name="Perrotta A.R."/>
            <person name="Berdy B."/>
            <person name="Zhao S."/>
            <person name="Lieberman T.D."/>
            <person name="Swanson P.K."/>
            <person name="Smith M."/>
            <person name="Roesemann S."/>
            <person name="Alexander J.E."/>
            <person name="Rich S.A."/>
            <person name="Livny J."/>
            <person name="Vlamakis H."/>
            <person name="Clish C."/>
            <person name="Bullock K."/>
            <person name="Deik A."/>
            <person name="Scott J."/>
            <person name="Pierce K.A."/>
            <person name="Xavier R.J."/>
            <person name="Alm E.J."/>
        </authorList>
    </citation>
    <scope>NUCLEOTIDE SEQUENCE [LARGE SCALE GENOMIC DNA]</scope>
    <source>
        <strain evidence="1 2">BIOML-A26</strain>
    </source>
</reference>
<comment type="caution">
    <text evidence="1">The sequence shown here is derived from an EMBL/GenBank/DDBJ whole genome shotgun (WGS) entry which is preliminary data.</text>
</comment>
<dbReference type="RefSeq" id="WP_151916849.1">
    <property type="nucleotide sequence ID" value="NZ_JAKNGW010000012.1"/>
</dbReference>
<dbReference type="EMBL" id="WDFR01000002">
    <property type="protein sequence ID" value="KAB6030100.1"/>
    <property type="molecule type" value="Genomic_DNA"/>
</dbReference>
<gene>
    <name evidence="1" type="ORF">GA542_04310</name>
</gene>
<name>A0A6I0VBN6_BIFAD</name>
<dbReference type="AlphaFoldDB" id="A0A6I0VBN6"/>
<protein>
    <submittedName>
        <fullName evidence="1">Uncharacterized protein</fullName>
    </submittedName>
</protein>
<evidence type="ECO:0000313" key="2">
    <source>
        <dbReference type="Proteomes" id="UP000470926"/>
    </source>
</evidence>
<evidence type="ECO:0000313" key="1">
    <source>
        <dbReference type="EMBL" id="KAB6030100.1"/>
    </source>
</evidence>
<accession>A0A6I0VBN6</accession>